<sequence length="287" mass="31124">MRSVPYSVWRGLGMIEFGVDENGARVSFHPAKLSSVLAGRTRSGKSVTAYRILAECAEVSWVRLVGCDPTGILLGPAASGKPDDFALGTSPQALEHAVAVLRNVEGLMDERISKLMELGIVQIPAHVYTDPRVGAVLVVLEEYAGLLAAADKKAGEEVRRIVGRLLREGSKAAVHVMTILQRPEAAVLHDRAQYARAIVMAVENADSVKMLLPMAAPEEVERLVASKPGRGYLMEAGEPLKYFRADYVTYETYAAIVREASARKQPVFPRQGSDESDPRQPIEGVSS</sequence>
<dbReference type="SUPFAM" id="SSF52540">
    <property type="entry name" value="P-loop containing nucleoside triphosphate hydrolases"/>
    <property type="match status" value="1"/>
</dbReference>
<accession>A0A542Y3I8</accession>
<evidence type="ECO:0008006" key="4">
    <source>
        <dbReference type="Google" id="ProtNLM"/>
    </source>
</evidence>
<feature type="region of interest" description="Disordered" evidence="1">
    <location>
        <begin position="264"/>
        <end position="287"/>
    </location>
</feature>
<dbReference type="EMBL" id="VFON01000001">
    <property type="protein sequence ID" value="TQL42630.1"/>
    <property type="molecule type" value="Genomic_DNA"/>
</dbReference>
<comment type="caution">
    <text evidence="2">The sequence shown here is derived from an EMBL/GenBank/DDBJ whole genome shotgun (WGS) entry which is preliminary data.</text>
</comment>
<dbReference type="Proteomes" id="UP000319094">
    <property type="component" value="Unassembled WGS sequence"/>
</dbReference>
<evidence type="ECO:0000313" key="2">
    <source>
        <dbReference type="EMBL" id="TQL42630.1"/>
    </source>
</evidence>
<dbReference type="AlphaFoldDB" id="A0A542Y3I8"/>
<reference evidence="2 3" key="1">
    <citation type="submission" date="2019-06" db="EMBL/GenBank/DDBJ databases">
        <title>Sequencing the genomes of 1000 actinobacteria strains.</title>
        <authorList>
            <person name="Klenk H.-P."/>
        </authorList>
    </citation>
    <scope>NUCLEOTIDE SEQUENCE [LARGE SCALE GENOMIC DNA]</scope>
    <source>
        <strain evidence="2 3">DSM 8803</strain>
    </source>
</reference>
<dbReference type="InterPro" id="IPR027417">
    <property type="entry name" value="P-loop_NTPase"/>
</dbReference>
<evidence type="ECO:0000313" key="3">
    <source>
        <dbReference type="Proteomes" id="UP000319094"/>
    </source>
</evidence>
<dbReference type="Gene3D" id="3.40.50.300">
    <property type="entry name" value="P-loop containing nucleotide triphosphate hydrolases"/>
    <property type="match status" value="1"/>
</dbReference>
<organism evidence="2 3">
    <name type="scientific">Leucobacter komagatae</name>
    <dbReference type="NCBI Taxonomy" id="55969"/>
    <lineage>
        <taxon>Bacteria</taxon>
        <taxon>Bacillati</taxon>
        <taxon>Actinomycetota</taxon>
        <taxon>Actinomycetes</taxon>
        <taxon>Micrococcales</taxon>
        <taxon>Microbacteriaceae</taxon>
        <taxon>Leucobacter</taxon>
    </lineage>
</organism>
<gene>
    <name evidence="2" type="ORF">FB468_0633</name>
</gene>
<protein>
    <recommendedName>
        <fullName evidence="4">FtsK domain-containing protein</fullName>
    </recommendedName>
</protein>
<evidence type="ECO:0000256" key="1">
    <source>
        <dbReference type="SAM" id="MobiDB-lite"/>
    </source>
</evidence>
<keyword evidence="3" id="KW-1185">Reference proteome</keyword>
<name>A0A542Y3I8_9MICO</name>
<proteinExistence type="predicted"/>